<protein>
    <recommendedName>
        <fullName evidence="3">Intracellular proteinase inhibitor BsuPI domain-containing protein</fullName>
    </recommendedName>
</protein>
<proteinExistence type="predicted"/>
<dbReference type="EMBL" id="AOIN01000056">
    <property type="protein sequence ID" value="ELY99664.1"/>
    <property type="molecule type" value="Genomic_DNA"/>
</dbReference>
<comment type="caution">
    <text evidence="1">The sequence shown here is derived from an EMBL/GenBank/DDBJ whole genome shotgun (WGS) entry which is preliminary data.</text>
</comment>
<keyword evidence="2" id="KW-1185">Reference proteome</keyword>
<dbReference type="Proteomes" id="UP000011693">
    <property type="component" value="Unassembled WGS sequence"/>
</dbReference>
<evidence type="ECO:0000313" key="2">
    <source>
        <dbReference type="Proteomes" id="UP000011693"/>
    </source>
</evidence>
<organism evidence="1 2">
    <name type="scientific">Natrialba chahannaoensis JCM 10990</name>
    <dbReference type="NCBI Taxonomy" id="1227492"/>
    <lineage>
        <taxon>Archaea</taxon>
        <taxon>Methanobacteriati</taxon>
        <taxon>Methanobacteriota</taxon>
        <taxon>Stenosarchaea group</taxon>
        <taxon>Halobacteria</taxon>
        <taxon>Halobacteriales</taxon>
        <taxon>Natrialbaceae</taxon>
        <taxon>Natrialba</taxon>
    </lineage>
</organism>
<accession>M0AM88</accession>
<dbReference type="PATRIC" id="fig|1227492.4.peg.1810"/>
<dbReference type="AlphaFoldDB" id="M0AM88"/>
<sequence>MSLELHPKRSTVADGVPETEISLTLRNDSASELTFNPYSWHIRTNTGAGWHDIQQDRAGNGTITVPAGETQTWSLVDAVTAVRDDPELEPGLYAAELTVPAPTQEDDSIACIALVRLDAAT</sequence>
<evidence type="ECO:0000313" key="1">
    <source>
        <dbReference type="EMBL" id="ELY99664.1"/>
    </source>
</evidence>
<gene>
    <name evidence="1" type="ORF">C482_09262</name>
</gene>
<evidence type="ECO:0008006" key="3">
    <source>
        <dbReference type="Google" id="ProtNLM"/>
    </source>
</evidence>
<name>M0AM88_9EURY</name>
<reference evidence="1 2" key="1">
    <citation type="journal article" date="2014" name="PLoS Genet.">
        <title>Phylogenetically driven sequencing of extremely halophilic archaea reveals strategies for static and dynamic osmo-response.</title>
        <authorList>
            <person name="Becker E.A."/>
            <person name="Seitzer P.M."/>
            <person name="Tritt A."/>
            <person name="Larsen D."/>
            <person name="Krusor M."/>
            <person name="Yao A.I."/>
            <person name="Wu D."/>
            <person name="Madern D."/>
            <person name="Eisen J.A."/>
            <person name="Darling A.E."/>
            <person name="Facciotti M.T."/>
        </authorList>
    </citation>
    <scope>NUCLEOTIDE SEQUENCE [LARGE SCALE GENOMIC DNA]</scope>
    <source>
        <strain evidence="1 2">JCM 10990</strain>
    </source>
</reference>